<name>A0A502FK47_9PROT</name>
<organism evidence="2 3">
    <name type="scientific">Muricoccus nepalensis</name>
    <dbReference type="NCBI Taxonomy" id="1854500"/>
    <lineage>
        <taxon>Bacteria</taxon>
        <taxon>Pseudomonadati</taxon>
        <taxon>Pseudomonadota</taxon>
        <taxon>Alphaproteobacteria</taxon>
        <taxon>Acetobacterales</taxon>
        <taxon>Roseomonadaceae</taxon>
        <taxon>Muricoccus</taxon>
    </lineage>
</organism>
<feature type="signal peptide" evidence="1">
    <location>
        <begin position="1"/>
        <end position="33"/>
    </location>
</feature>
<reference evidence="2 3" key="1">
    <citation type="journal article" date="2019" name="Environ. Microbiol.">
        <title>Species interactions and distinct microbial communities in high Arctic permafrost affected cryosols are associated with the CH4 and CO2 gas fluxes.</title>
        <authorList>
            <person name="Altshuler I."/>
            <person name="Hamel J."/>
            <person name="Turney S."/>
            <person name="Magnuson E."/>
            <person name="Levesque R."/>
            <person name="Greer C."/>
            <person name="Whyte L.G."/>
        </authorList>
    </citation>
    <scope>NUCLEOTIDE SEQUENCE [LARGE SCALE GENOMIC DNA]</scope>
    <source>
        <strain evidence="2 3">S9.3B</strain>
    </source>
</reference>
<dbReference type="AlphaFoldDB" id="A0A502FK47"/>
<accession>A0A502FK47</accession>
<keyword evidence="1" id="KW-0732">Signal</keyword>
<dbReference type="OrthoDB" id="464386at2"/>
<comment type="caution">
    <text evidence="2">The sequence shown here is derived from an EMBL/GenBank/DDBJ whole genome shotgun (WGS) entry which is preliminary data.</text>
</comment>
<gene>
    <name evidence="2" type="ORF">EAH89_20880</name>
</gene>
<evidence type="ECO:0000256" key="1">
    <source>
        <dbReference type="SAM" id="SignalP"/>
    </source>
</evidence>
<sequence length="493" mass="52765">MRGILTGSWLGWAGPGRAGLVLSLLLAAAPALAQGAPGRAEREAVVVNETGLAVRELYLAPGNETDPGPDRLGADTLPPGGSLRLRLGRNQPCAWSLRAILADETQDDRRIDLCRSPRVVLGDTSAPSREAIVNNDTDLDLRELYAAPPGAPRGPDRLGAEVVPAGRMHRLRLGRRRDCVFDITAVLADGTEVFRPRADICRSPRVTLADPSLHWRELTIANGSGRVLRGLHAVPGGRSPALNAEEGWGANRMGGETAPDGSSFRLRIRLPGCEADFRATYEDGSAEARRDVDVCRTPTVTFDGSGIPRPPERGVTFVNRHGARIDEVYVSSSTEGDWGPERLPGGLGRGERQLLTLPVDCVVDLRVVFPTGGAEERREVNICQVPVVAVRPGWTIAARLDEGEEDDDGPRPGSIRLRNTAALPVVELYVDAPGEPRGPDRLGATVLGRNETLDIAPPEGAGCPARLTAVFRDGREVTRDPIDLCAGIEVPLP</sequence>
<feature type="chain" id="PRO_5021268782" evidence="1">
    <location>
        <begin position="34"/>
        <end position="493"/>
    </location>
</feature>
<keyword evidence="3" id="KW-1185">Reference proteome</keyword>
<proteinExistence type="predicted"/>
<evidence type="ECO:0000313" key="3">
    <source>
        <dbReference type="Proteomes" id="UP000317078"/>
    </source>
</evidence>
<evidence type="ECO:0000313" key="2">
    <source>
        <dbReference type="EMBL" id="TPG49622.1"/>
    </source>
</evidence>
<protein>
    <submittedName>
        <fullName evidence="2">Uncharacterized protein</fullName>
    </submittedName>
</protein>
<dbReference type="Proteomes" id="UP000317078">
    <property type="component" value="Unassembled WGS sequence"/>
</dbReference>
<dbReference type="RefSeq" id="WP_140885672.1">
    <property type="nucleotide sequence ID" value="NZ_RCZP01000027.1"/>
</dbReference>
<dbReference type="EMBL" id="RCZP01000027">
    <property type="protein sequence ID" value="TPG49622.1"/>
    <property type="molecule type" value="Genomic_DNA"/>
</dbReference>